<dbReference type="PANTHER" id="PTHR24148">
    <property type="entry name" value="ANKYRIN REPEAT DOMAIN-CONTAINING PROTEIN 39 HOMOLOG-RELATED"/>
    <property type="match status" value="1"/>
</dbReference>
<feature type="domain" description="Heterokaryon incompatibility" evidence="2">
    <location>
        <begin position="77"/>
        <end position="254"/>
    </location>
</feature>
<evidence type="ECO:0000313" key="3">
    <source>
        <dbReference type="EMBL" id="USP82005.1"/>
    </source>
</evidence>
<evidence type="ECO:0000313" key="4">
    <source>
        <dbReference type="Proteomes" id="UP001056012"/>
    </source>
</evidence>
<gene>
    <name evidence="3" type="ORF">yc1106_09279</name>
</gene>
<accession>A0A9Q8ZGZ2</accession>
<dbReference type="InterPro" id="IPR052895">
    <property type="entry name" value="HetReg/Transcr_Mod"/>
</dbReference>
<evidence type="ECO:0000259" key="2">
    <source>
        <dbReference type="Pfam" id="PF06985"/>
    </source>
</evidence>
<keyword evidence="4" id="KW-1185">Reference proteome</keyword>
<dbReference type="EMBL" id="CP089280">
    <property type="protein sequence ID" value="USP82005.1"/>
    <property type="molecule type" value="Genomic_DNA"/>
</dbReference>
<evidence type="ECO:0000256" key="1">
    <source>
        <dbReference type="SAM" id="MobiDB-lite"/>
    </source>
</evidence>
<dbReference type="InterPro" id="IPR010730">
    <property type="entry name" value="HET"/>
</dbReference>
<protein>
    <recommendedName>
        <fullName evidence="2">Heterokaryon incompatibility domain-containing protein</fullName>
    </recommendedName>
</protein>
<dbReference type="VEuPathDB" id="FungiDB:yc1106_09279"/>
<organism evidence="3 4">
    <name type="scientific">Curvularia clavata</name>
    <dbReference type="NCBI Taxonomy" id="95742"/>
    <lineage>
        <taxon>Eukaryota</taxon>
        <taxon>Fungi</taxon>
        <taxon>Dikarya</taxon>
        <taxon>Ascomycota</taxon>
        <taxon>Pezizomycotina</taxon>
        <taxon>Dothideomycetes</taxon>
        <taxon>Pleosporomycetidae</taxon>
        <taxon>Pleosporales</taxon>
        <taxon>Pleosporineae</taxon>
        <taxon>Pleosporaceae</taxon>
        <taxon>Curvularia</taxon>
    </lineage>
</organism>
<reference evidence="3" key="1">
    <citation type="submission" date="2021-12" db="EMBL/GenBank/DDBJ databases">
        <title>Curvularia clavata genome.</title>
        <authorList>
            <person name="Cao Y."/>
        </authorList>
    </citation>
    <scope>NUCLEOTIDE SEQUENCE</scope>
    <source>
        <strain evidence="3">Yc1106</strain>
    </source>
</reference>
<dbReference type="Pfam" id="PF06985">
    <property type="entry name" value="HET"/>
    <property type="match status" value="1"/>
</dbReference>
<dbReference type="AlphaFoldDB" id="A0A9Q8ZGZ2"/>
<sequence length="575" mass="65936">MSTGVHMCSSTSNVSQPGHDIFSTPENDKFHAAYKYEQLDPSKQEIRLLRILPDRGDGTVKCELLTKAPLDNVTNTYSALSYCAGDPKRTQCIIINGRKFRAFANLAHALAEARFFWKRTYGTRELLLWVDQICINQHNLLERSQQVALMRDIYSRAEEVLICLSTRKISSRGIHWLHDLCQNVPRQGDDLDEQYRGESSFTRTLDISFERLHWFRLVIHLVDSVANAKFVEDWLAVYDVFESRWWTRAWVYQEFMSATRARFLFNKESIAWETASPILDTYLSVVRHVGVADFLFSKIQKKFGANAPECDRMLRVRERSSRAKQAEGLVASMVESKSRWSGPTDLVSLLSRSRHYATSDVRDKIYAMLGLAYPGYRIVPNYTPEWSLRDLLVHTAMRIIEFENSLEILTHASDKGALASLLPSWVPDWTCEEHASYRMFVKTKLLPIKTTNDPRWSKANASFLEPTTSDCFVALKVWGTYIDTLITSVPWDTLSGDRLAVFYTVTGNTVLCTSAARMQDQLWLLCGSQRPMILRREEEGYCFICATNTLEWLQGGGMLLESAIKTFGIQQITIR</sequence>
<dbReference type="OrthoDB" id="3678388at2759"/>
<dbReference type="PANTHER" id="PTHR24148:SF73">
    <property type="entry name" value="HET DOMAIN PROTEIN (AFU_ORTHOLOGUE AFUA_8G01020)"/>
    <property type="match status" value="1"/>
</dbReference>
<feature type="region of interest" description="Disordered" evidence="1">
    <location>
        <begin position="1"/>
        <end position="21"/>
    </location>
</feature>
<name>A0A9Q8ZGZ2_CURCL</name>
<proteinExistence type="predicted"/>
<feature type="compositionally biased region" description="Polar residues" evidence="1">
    <location>
        <begin position="1"/>
        <end position="16"/>
    </location>
</feature>
<dbReference type="Proteomes" id="UP001056012">
    <property type="component" value="Chromosome 7"/>
</dbReference>